<organism evidence="1 2">
    <name type="scientific">Geojedonia litorea</name>
    <dbReference type="NCBI Taxonomy" id="1268269"/>
    <lineage>
        <taxon>Bacteria</taxon>
        <taxon>Pseudomonadati</taxon>
        <taxon>Bacteroidota</taxon>
        <taxon>Flavobacteriia</taxon>
        <taxon>Flavobacteriales</taxon>
        <taxon>Flavobacteriaceae</taxon>
        <taxon>Geojedonia</taxon>
    </lineage>
</organism>
<dbReference type="EMBL" id="JBHSGP010000004">
    <property type="protein sequence ID" value="MFC4720875.1"/>
    <property type="molecule type" value="Genomic_DNA"/>
</dbReference>
<comment type="caution">
    <text evidence="1">The sequence shown here is derived from an EMBL/GenBank/DDBJ whole genome shotgun (WGS) entry which is preliminary data.</text>
</comment>
<dbReference type="Proteomes" id="UP001595953">
    <property type="component" value="Unassembled WGS sequence"/>
</dbReference>
<sequence length="243" mass="27619">MRKLVYLIMLLPFLIVAQGNDSFLLNLSEITVKPGHEAQFTEGIKAWKKCYLDNEGKDKWNIWRRVQGEGSVYVFTSTMAKWAEMDDQGDEAGKDCQMKVVNLIMPHVKKFQFNIARLMPNLSRTGALPDDTKLVWVYNVKTNAGNNFREAVSELVSAMKKAEGDSRGIWYDVQGGGPDAPNYFVSVPFKNFADMDVDRDGVWGIYEKANGKAKTDALRAKFRNAVSSDWSYMYTLNEELSNR</sequence>
<evidence type="ECO:0008006" key="3">
    <source>
        <dbReference type="Google" id="ProtNLM"/>
    </source>
</evidence>
<keyword evidence="2" id="KW-1185">Reference proteome</keyword>
<dbReference type="RefSeq" id="WP_387960050.1">
    <property type="nucleotide sequence ID" value="NZ_JBHSGP010000004.1"/>
</dbReference>
<name>A0ABV9N1M5_9FLAO</name>
<proteinExistence type="predicted"/>
<evidence type="ECO:0000313" key="1">
    <source>
        <dbReference type="EMBL" id="MFC4720875.1"/>
    </source>
</evidence>
<reference evidence="2" key="1">
    <citation type="journal article" date="2019" name="Int. J. Syst. Evol. Microbiol.">
        <title>The Global Catalogue of Microorganisms (GCM) 10K type strain sequencing project: providing services to taxonomists for standard genome sequencing and annotation.</title>
        <authorList>
            <consortium name="The Broad Institute Genomics Platform"/>
            <consortium name="The Broad Institute Genome Sequencing Center for Infectious Disease"/>
            <person name="Wu L."/>
            <person name="Ma J."/>
        </authorList>
    </citation>
    <scope>NUCLEOTIDE SEQUENCE [LARGE SCALE GENOMIC DNA]</scope>
    <source>
        <strain evidence="2">CCUG 63682</strain>
    </source>
</reference>
<evidence type="ECO:0000313" key="2">
    <source>
        <dbReference type="Proteomes" id="UP001595953"/>
    </source>
</evidence>
<gene>
    <name evidence="1" type="ORF">ACFO5O_00970</name>
</gene>
<accession>A0ABV9N1M5</accession>
<protein>
    <recommendedName>
        <fullName evidence="3">NIPSNAP protein</fullName>
    </recommendedName>
</protein>